<feature type="transmembrane region" description="Helical" evidence="1">
    <location>
        <begin position="12"/>
        <end position="34"/>
    </location>
</feature>
<feature type="transmembrane region" description="Helical" evidence="1">
    <location>
        <begin position="193"/>
        <end position="216"/>
    </location>
</feature>
<dbReference type="RefSeq" id="WP_073677494.1">
    <property type="nucleotide sequence ID" value="NZ_JAHBOJ010000039.1"/>
</dbReference>
<protein>
    <recommendedName>
        <fullName evidence="4">Transmembrane protein</fullName>
    </recommendedName>
</protein>
<dbReference type="PROSITE" id="PS51257">
    <property type="entry name" value="PROKAR_LIPOPROTEIN"/>
    <property type="match status" value="1"/>
</dbReference>
<comment type="caution">
    <text evidence="2">The sequence shown here is derived from an EMBL/GenBank/DDBJ whole genome shotgun (WGS) entry which is preliminary data.</text>
</comment>
<keyword evidence="1" id="KW-0472">Membrane</keyword>
<proteinExistence type="predicted"/>
<evidence type="ECO:0008006" key="4">
    <source>
        <dbReference type="Google" id="ProtNLM"/>
    </source>
</evidence>
<organism evidence="2 3">
    <name type="scientific">Mycolicibacterium goodii</name>
    <name type="common">Mycobacterium goodii</name>
    <dbReference type="NCBI Taxonomy" id="134601"/>
    <lineage>
        <taxon>Bacteria</taxon>
        <taxon>Bacillati</taxon>
        <taxon>Actinomycetota</taxon>
        <taxon>Actinomycetes</taxon>
        <taxon>Mycobacteriales</taxon>
        <taxon>Mycobacteriaceae</taxon>
        <taxon>Mycolicibacterium</taxon>
    </lineage>
</organism>
<evidence type="ECO:0000313" key="2">
    <source>
        <dbReference type="EMBL" id="MBU8823154.1"/>
    </source>
</evidence>
<keyword evidence="1" id="KW-1133">Transmembrane helix</keyword>
<dbReference type="EMBL" id="JAHBOM010000006">
    <property type="protein sequence ID" value="MBU8823154.1"/>
    <property type="molecule type" value="Genomic_DNA"/>
</dbReference>
<feature type="transmembrane region" description="Helical" evidence="1">
    <location>
        <begin position="46"/>
        <end position="64"/>
    </location>
</feature>
<feature type="transmembrane region" description="Helical" evidence="1">
    <location>
        <begin position="70"/>
        <end position="87"/>
    </location>
</feature>
<evidence type="ECO:0000256" key="1">
    <source>
        <dbReference type="SAM" id="Phobius"/>
    </source>
</evidence>
<keyword evidence="1" id="KW-0812">Transmembrane</keyword>
<dbReference type="Proteomes" id="UP000696413">
    <property type="component" value="Unassembled WGS sequence"/>
</dbReference>
<sequence>MPVDTKNGTIVFPVWSIVLLACAVVLWASCLVISVRSGSATTERRFYWIGYFGAGGLAIVGLSFRGWGTVVWLIPIVVIIPVFYAFVRTPYLVVGGRVISLGTYEPRDLPEDSDDDTDRPLRQVMKVENGYGSMTAPKFWWLMTVFAAMIALGAYLGGWAAPIVVGTTLLSGGLFIAGISDGRRGNSIVRGQFVPATVGAVSSLPLFGFPVLGYALGYLLGWALRDEQVEEV</sequence>
<accession>A0ABS6HKE5</accession>
<gene>
    <name evidence="2" type="ORF">KL859_09760</name>
</gene>
<keyword evidence="3" id="KW-1185">Reference proteome</keyword>
<name>A0ABS6HKE5_MYCGD</name>
<feature type="transmembrane region" description="Helical" evidence="1">
    <location>
        <begin position="139"/>
        <end position="157"/>
    </location>
</feature>
<evidence type="ECO:0000313" key="3">
    <source>
        <dbReference type="Proteomes" id="UP000696413"/>
    </source>
</evidence>
<reference evidence="2 3" key="1">
    <citation type="submission" date="2021-05" db="EMBL/GenBank/DDBJ databases">
        <title>Draft Genome Sequences of Clinical Respiratory Isolates of Mycobacterium goodii Recovered in Ireland.</title>
        <authorList>
            <person name="Flanagan P.R."/>
            <person name="Mok S."/>
            <person name="Roycroft E."/>
            <person name="Rogers T.R."/>
            <person name="Fitzgibbon M."/>
        </authorList>
    </citation>
    <scope>NUCLEOTIDE SEQUENCE [LARGE SCALE GENOMIC DNA]</scope>
    <source>
        <strain evidence="2 3">14IE55</strain>
    </source>
</reference>
<feature type="transmembrane region" description="Helical" evidence="1">
    <location>
        <begin position="163"/>
        <end position="181"/>
    </location>
</feature>